<proteinExistence type="predicted"/>
<keyword evidence="1" id="KW-0472">Membrane</keyword>
<dbReference type="AlphaFoldDB" id="B8GJV5"/>
<dbReference type="KEGG" id="mpl:Mpal_0384"/>
<sequence precursor="true">MSTTQRIPVIVLIIWFAVITTFMLLNQVLDLEIFFVLALIGLLIVVEMIDTATVQSRSLRRIKYVIVVGVLLFGYTVVNKIMEIVAR</sequence>
<dbReference type="EMBL" id="CP001338">
    <property type="protein sequence ID" value="ACL15759.1"/>
    <property type="molecule type" value="Genomic_DNA"/>
</dbReference>
<keyword evidence="1" id="KW-1133">Transmembrane helix</keyword>
<gene>
    <name evidence="2" type="ordered locus">Mpal_0384</name>
</gene>
<protein>
    <submittedName>
        <fullName evidence="2">Uncharacterized protein</fullName>
    </submittedName>
</protein>
<feature type="transmembrane region" description="Helical" evidence="1">
    <location>
        <begin position="61"/>
        <end position="78"/>
    </location>
</feature>
<evidence type="ECO:0000313" key="2">
    <source>
        <dbReference type="EMBL" id="ACL15759.1"/>
    </source>
</evidence>
<evidence type="ECO:0000313" key="3">
    <source>
        <dbReference type="Proteomes" id="UP000002457"/>
    </source>
</evidence>
<dbReference type="eggNOG" id="arCOG03875">
    <property type="taxonomic scope" value="Archaea"/>
</dbReference>
<reference evidence="2 3" key="1">
    <citation type="journal article" date="2015" name="Genome Announc.">
        <title>Complete Genome Sequence of Methanosphaerula palustris E1-9CT, a Hydrogenotrophic Methanogen Isolated from a Minerotrophic Fen Peatland.</title>
        <authorList>
            <person name="Cadillo-Quiroz H."/>
            <person name="Browne P."/>
            <person name="Kyrpides N."/>
            <person name="Woyke T."/>
            <person name="Goodwin L."/>
            <person name="Detter C."/>
            <person name="Yavitt J.B."/>
            <person name="Zinder S.H."/>
        </authorList>
    </citation>
    <scope>NUCLEOTIDE SEQUENCE [LARGE SCALE GENOMIC DNA]</scope>
    <source>
        <strain evidence="3">ATCC BAA-1556 / DSM 19958 / E1-9c</strain>
    </source>
</reference>
<dbReference type="RefSeq" id="WP_012617078.1">
    <property type="nucleotide sequence ID" value="NC_011832.1"/>
</dbReference>
<accession>B8GJV5</accession>
<dbReference type="Proteomes" id="UP000002457">
    <property type="component" value="Chromosome"/>
</dbReference>
<dbReference type="STRING" id="521011.Mpal_0384"/>
<dbReference type="OrthoDB" id="117475at2157"/>
<name>B8GJV5_METPE</name>
<dbReference type="Pfam" id="PF26161">
    <property type="entry name" value="DUF8044"/>
    <property type="match status" value="1"/>
</dbReference>
<dbReference type="GeneID" id="7271410"/>
<dbReference type="HOGENOM" id="CLU_172279_2_0_2"/>
<keyword evidence="3" id="KW-1185">Reference proteome</keyword>
<dbReference type="InterPro" id="IPR058357">
    <property type="entry name" value="DUF8044"/>
</dbReference>
<feature type="transmembrane region" description="Helical" evidence="1">
    <location>
        <begin position="7"/>
        <end position="25"/>
    </location>
</feature>
<evidence type="ECO:0000256" key="1">
    <source>
        <dbReference type="SAM" id="Phobius"/>
    </source>
</evidence>
<keyword evidence="1" id="KW-0812">Transmembrane</keyword>
<organism evidence="2 3">
    <name type="scientific">Methanosphaerula palustris (strain ATCC BAA-1556 / DSM 19958 / E1-9c)</name>
    <dbReference type="NCBI Taxonomy" id="521011"/>
    <lineage>
        <taxon>Archaea</taxon>
        <taxon>Methanobacteriati</taxon>
        <taxon>Methanobacteriota</taxon>
        <taxon>Stenosarchaea group</taxon>
        <taxon>Methanomicrobia</taxon>
        <taxon>Methanomicrobiales</taxon>
        <taxon>Methanoregulaceae</taxon>
        <taxon>Methanosphaerula</taxon>
    </lineage>
</organism>
<feature type="transmembrane region" description="Helical" evidence="1">
    <location>
        <begin position="31"/>
        <end position="49"/>
    </location>
</feature>